<dbReference type="Pfam" id="PF05050">
    <property type="entry name" value="Methyltransf_21"/>
    <property type="match status" value="1"/>
</dbReference>
<dbReference type="AlphaFoldDB" id="A0A3B0YHT1"/>
<organism evidence="2">
    <name type="scientific">hydrothermal vent metagenome</name>
    <dbReference type="NCBI Taxonomy" id="652676"/>
    <lineage>
        <taxon>unclassified sequences</taxon>
        <taxon>metagenomes</taxon>
        <taxon>ecological metagenomes</taxon>
    </lineage>
</organism>
<accession>A0A3B0YHT1</accession>
<feature type="domain" description="Methyltransferase FkbM" evidence="1">
    <location>
        <begin position="76"/>
        <end position="225"/>
    </location>
</feature>
<sequence>MKFNKFGQYAGQVLRYVPRAIFQPKVIIIAGVKIDSSLPCFNAQLKKQLYLNAWESDEIAIISQHIEGKDTVLELGGCIGFLSTYVAKRLTTGCMQVIEANPHLIPVIEHHMNINNVKFKVINGIVGDEESYNFYIADSIISSSMTQKPGTKKEIVSGISLRDKLREFSPSVLIIDIEGGEYGLLKEIPPLDSVKKILIEFHGIESNALVYSEIINNLAQQGFELIQRGDNDDRVHFFRK</sequence>
<protein>
    <recommendedName>
        <fullName evidence="1">Methyltransferase FkbM domain-containing protein</fullName>
    </recommendedName>
</protein>
<evidence type="ECO:0000259" key="1">
    <source>
        <dbReference type="Pfam" id="PF05050"/>
    </source>
</evidence>
<reference evidence="2" key="1">
    <citation type="submission" date="2018-06" db="EMBL/GenBank/DDBJ databases">
        <authorList>
            <person name="Zhirakovskaya E."/>
        </authorList>
    </citation>
    <scope>NUCLEOTIDE SEQUENCE</scope>
</reference>
<dbReference type="NCBIfam" id="TIGR01444">
    <property type="entry name" value="fkbM_fam"/>
    <property type="match status" value="1"/>
</dbReference>
<dbReference type="InterPro" id="IPR029063">
    <property type="entry name" value="SAM-dependent_MTases_sf"/>
</dbReference>
<gene>
    <name evidence="2" type="ORF">MNBD_GAMMA15-1150</name>
</gene>
<dbReference type="InterPro" id="IPR006342">
    <property type="entry name" value="FkbM_mtfrase"/>
</dbReference>
<dbReference type="Gene3D" id="3.40.50.150">
    <property type="entry name" value="Vaccinia Virus protein VP39"/>
    <property type="match status" value="1"/>
</dbReference>
<proteinExistence type="predicted"/>
<evidence type="ECO:0000313" key="2">
    <source>
        <dbReference type="EMBL" id="VAW74832.1"/>
    </source>
</evidence>
<dbReference type="SUPFAM" id="SSF53335">
    <property type="entry name" value="S-adenosyl-L-methionine-dependent methyltransferases"/>
    <property type="match status" value="1"/>
</dbReference>
<dbReference type="EMBL" id="UOFN01000041">
    <property type="protein sequence ID" value="VAW74832.1"/>
    <property type="molecule type" value="Genomic_DNA"/>
</dbReference>
<name>A0A3B0YHT1_9ZZZZ</name>